<keyword evidence="5 8" id="KW-0227">DNA damage</keyword>
<comment type="similarity">
    <text evidence="8">Belongs to the MGMT family.</text>
</comment>
<dbReference type="InterPro" id="IPR014048">
    <property type="entry name" value="MethylDNA_cys_MeTrfase_DNA-bd"/>
</dbReference>
<dbReference type="InterPro" id="IPR036631">
    <property type="entry name" value="MGMT_N_sf"/>
</dbReference>
<dbReference type="HAMAP" id="MF_00772">
    <property type="entry name" value="OGT"/>
    <property type="match status" value="1"/>
</dbReference>
<dbReference type="InterPro" id="IPR036217">
    <property type="entry name" value="MethylDNA_cys_MeTrfase_DNAb"/>
</dbReference>
<evidence type="ECO:0000259" key="9">
    <source>
        <dbReference type="Pfam" id="PF01035"/>
    </source>
</evidence>
<dbReference type="InterPro" id="IPR023546">
    <property type="entry name" value="MGMT"/>
</dbReference>
<dbReference type="PANTHER" id="PTHR10815:SF13">
    <property type="entry name" value="METHYLATED-DNA--PROTEIN-CYSTEINE METHYLTRANSFERASE"/>
    <property type="match status" value="1"/>
</dbReference>
<name>A0ABM9P2H7_9FLAO</name>
<evidence type="ECO:0000313" key="12">
    <source>
        <dbReference type="Proteomes" id="UP001497514"/>
    </source>
</evidence>
<keyword evidence="3 8" id="KW-0489">Methyltransferase</keyword>
<gene>
    <name evidence="11" type="primary">ogt</name>
    <name evidence="11" type="ORF">TD3509T_2359</name>
</gene>
<evidence type="ECO:0000256" key="4">
    <source>
        <dbReference type="ARBA" id="ARBA00022679"/>
    </source>
</evidence>
<keyword evidence="2 8" id="KW-0963">Cytoplasm</keyword>
<dbReference type="PROSITE" id="PS00374">
    <property type="entry name" value="MGMT"/>
    <property type="match status" value="1"/>
</dbReference>
<feature type="domain" description="Methylguanine DNA methyltransferase ribonuclease-like" evidence="10">
    <location>
        <begin position="22"/>
        <end position="83"/>
    </location>
</feature>
<dbReference type="InterPro" id="IPR036388">
    <property type="entry name" value="WH-like_DNA-bd_sf"/>
</dbReference>
<keyword evidence="4 8" id="KW-0808">Transferase</keyword>
<dbReference type="CDD" id="cd06445">
    <property type="entry name" value="ATase"/>
    <property type="match status" value="1"/>
</dbReference>
<dbReference type="GO" id="GO:0003908">
    <property type="term" value="F:methylated-DNA-[protein]-cysteine S-methyltransferase activity"/>
    <property type="evidence" value="ECO:0007669"/>
    <property type="project" value="UniProtKB-EC"/>
</dbReference>
<keyword evidence="12" id="KW-1185">Reference proteome</keyword>
<evidence type="ECO:0000256" key="2">
    <source>
        <dbReference type="ARBA" id="ARBA00022490"/>
    </source>
</evidence>
<dbReference type="InterPro" id="IPR008332">
    <property type="entry name" value="MethylG_MeTrfase_N"/>
</dbReference>
<dbReference type="GO" id="GO:0032259">
    <property type="term" value="P:methylation"/>
    <property type="evidence" value="ECO:0007669"/>
    <property type="project" value="UniProtKB-KW"/>
</dbReference>
<dbReference type="Pfam" id="PF01035">
    <property type="entry name" value="DNA_binding_1"/>
    <property type="match status" value="1"/>
</dbReference>
<sequence length="175" mass="19672">MKFQQLPHKILKIFLVSNLQTTYYKTPIGIAKIMGNTNGIQAIFWVDKITETPTKTTDCLHNCVVQLSEYFAGIRTTFDLKLNPQGTDFQQKVWAELLNIPFGKSTTYLQQSKQLANPKAIRAVASANGKNPISIIIPCHRVIGSDGSLTGYAGGLWRKKWLLEHESDCKQQSLF</sequence>
<comment type="function">
    <text evidence="8">Involved in the cellular defense against the biological effects of O6-methylguanine (O6-MeG) and O4-methylthymine (O4-MeT) in DNA. Repairs the methylated nucleobase in DNA by stoichiometrically transferring the methyl group to a cysteine residue in the enzyme. This is a suicide reaction: the enzyme is irreversibly inactivated.</text>
</comment>
<comment type="subcellular location">
    <subcellularLocation>
        <location evidence="8">Cytoplasm</location>
    </subcellularLocation>
</comment>
<dbReference type="NCBIfam" id="TIGR00589">
    <property type="entry name" value="ogt"/>
    <property type="match status" value="1"/>
</dbReference>
<evidence type="ECO:0000256" key="5">
    <source>
        <dbReference type="ARBA" id="ARBA00022763"/>
    </source>
</evidence>
<evidence type="ECO:0000256" key="3">
    <source>
        <dbReference type="ARBA" id="ARBA00022603"/>
    </source>
</evidence>
<keyword evidence="6 8" id="KW-0234">DNA repair</keyword>
<evidence type="ECO:0000256" key="1">
    <source>
        <dbReference type="ARBA" id="ARBA00001286"/>
    </source>
</evidence>
<reference evidence="11 12" key="1">
    <citation type="submission" date="2024-05" db="EMBL/GenBank/DDBJ databases">
        <authorList>
            <person name="Duchaud E."/>
        </authorList>
    </citation>
    <scope>NUCLEOTIDE SEQUENCE [LARGE SCALE GENOMIC DNA]</scope>
    <source>
        <strain evidence="11">Ena-SAMPLE-TAB-13-05-2024-13:56:06:370-140309</strain>
    </source>
</reference>
<dbReference type="SUPFAM" id="SSF46767">
    <property type="entry name" value="Methylated DNA-protein cysteine methyltransferase, C-terminal domain"/>
    <property type="match status" value="1"/>
</dbReference>
<dbReference type="Gene3D" id="1.10.10.10">
    <property type="entry name" value="Winged helix-like DNA-binding domain superfamily/Winged helix DNA-binding domain"/>
    <property type="match status" value="1"/>
</dbReference>
<feature type="domain" description="Methylated-DNA-[protein]-cysteine S-methyltransferase DNA binding" evidence="9">
    <location>
        <begin position="88"/>
        <end position="167"/>
    </location>
</feature>
<organism evidence="11 12">
    <name type="scientific">Tenacibaculum dicentrarchi</name>
    <dbReference type="NCBI Taxonomy" id="669041"/>
    <lineage>
        <taxon>Bacteria</taxon>
        <taxon>Pseudomonadati</taxon>
        <taxon>Bacteroidota</taxon>
        <taxon>Flavobacteriia</taxon>
        <taxon>Flavobacteriales</taxon>
        <taxon>Flavobacteriaceae</taxon>
        <taxon>Tenacibaculum</taxon>
    </lineage>
</organism>
<evidence type="ECO:0000256" key="7">
    <source>
        <dbReference type="ARBA" id="ARBA00049348"/>
    </source>
</evidence>
<comment type="miscellaneous">
    <text evidence="8">This enzyme catalyzes only one turnover and therefore is not strictly catalytic. According to one definition, an enzyme is a biocatalyst that acts repeatedly and over many reaction cycles.</text>
</comment>
<dbReference type="InterPro" id="IPR001497">
    <property type="entry name" value="MethylDNA_cys_MeTrfase_AS"/>
</dbReference>
<dbReference type="Pfam" id="PF02870">
    <property type="entry name" value="Methyltransf_1N"/>
    <property type="match status" value="1"/>
</dbReference>
<dbReference type="Gene3D" id="3.30.160.70">
    <property type="entry name" value="Methylated DNA-protein cysteine methyltransferase domain"/>
    <property type="match status" value="1"/>
</dbReference>
<dbReference type="EC" id="2.1.1.63" evidence="8"/>
<dbReference type="EMBL" id="OZ038524">
    <property type="protein sequence ID" value="CAL2088192.1"/>
    <property type="molecule type" value="Genomic_DNA"/>
</dbReference>
<feature type="active site" description="Nucleophile; methyl group acceptor" evidence="8">
    <location>
        <position position="139"/>
    </location>
</feature>
<dbReference type="Proteomes" id="UP001497514">
    <property type="component" value="Chromosome"/>
</dbReference>
<evidence type="ECO:0000256" key="8">
    <source>
        <dbReference type="HAMAP-Rule" id="MF_00772"/>
    </source>
</evidence>
<dbReference type="SUPFAM" id="SSF53155">
    <property type="entry name" value="Methylated DNA-protein cysteine methyltransferase domain"/>
    <property type="match status" value="1"/>
</dbReference>
<evidence type="ECO:0000313" key="11">
    <source>
        <dbReference type="EMBL" id="CAL2088192.1"/>
    </source>
</evidence>
<comment type="catalytic activity">
    <reaction evidence="7 8">
        <text>a 6-O-methyl-2'-deoxyguanosine in DNA + L-cysteinyl-[protein] = S-methyl-L-cysteinyl-[protein] + a 2'-deoxyguanosine in DNA</text>
        <dbReference type="Rhea" id="RHEA:24000"/>
        <dbReference type="Rhea" id="RHEA-COMP:10131"/>
        <dbReference type="Rhea" id="RHEA-COMP:10132"/>
        <dbReference type="Rhea" id="RHEA-COMP:11367"/>
        <dbReference type="Rhea" id="RHEA-COMP:11368"/>
        <dbReference type="ChEBI" id="CHEBI:29950"/>
        <dbReference type="ChEBI" id="CHEBI:82612"/>
        <dbReference type="ChEBI" id="CHEBI:85445"/>
        <dbReference type="ChEBI" id="CHEBI:85448"/>
        <dbReference type="EC" id="2.1.1.63"/>
    </reaction>
</comment>
<accession>A0ABM9P2H7</accession>
<proteinExistence type="inferred from homology"/>
<protein>
    <recommendedName>
        <fullName evidence="8">Methylated-DNA--protein-cysteine methyltransferase</fullName>
        <ecNumber evidence="8">2.1.1.63</ecNumber>
    </recommendedName>
    <alternativeName>
        <fullName evidence="8">6-O-methylguanine-DNA methyltransferase</fullName>
        <shortName evidence="8">MGMT</shortName>
    </alternativeName>
    <alternativeName>
        <fullName evidence="8">O-6-methylguanine-DNA-alkyltransferase</fullName>
    </alternativeName>
</protein>
<evidence type="ECO:0000259" key="10">
    <source>
        <dbReference type="Pfam" id="PF02870"/>
    </source>
</evidence>
<evidence type="ECO:0000256" key="6">
    <source>
        <dbReference type="ARBA" id="ARBA00023204"/>
    </source>
</evidence>
<comment type="catalytic activity">
    <reaction evidence="1 8">
        <text>a 4-O-methyl-thymidine in DNA + L-cysteinyl-[protein] = a thymidine in DNA + S-methyl-L-cysteinyl-[protein]</text>
        <dbReference type="Rhea" id="RHEA:53428"/>
        <dbReference type="Rhea" id="RHEA-COMP:10131"/>
        <dbReference type="Rhea" id="RHEA-COMP:10132"/>
        <dbReference type="Rhea" id="RHEA-COMP:13555"/>
        <dbReference type="Rhea" id="RHEA-COMP:13556"/>
        <dbReference type="ChEBI" id="CHEBI:29950"/>
        <dbReference type="ChEBI" id="CHEBI:82612"/>
        <dbReference type="ChEBI" id="CHEBI:137386"/>
        <dbReference type="ChEBI" id="CHEBI:137387"/>
        <dbReference type="EC" id="2.1.1.63"/>
    </reaction>
</comment>
<dbReference type="PANTHER" id="PTHR10815">
    <property type="entry name" value="METHYLATED-DNA--PROTEIN-CYSTEINE METHYLTRANSFERASE"/>
    <property type="match status" value="1"/>
</dbReference>